<feature type="region of interest" description="Disordered" evidence="1">
    <location>
        <begin position="1"/>
        <end position="57"/>
    </location>
</feature>
<dbReference type="Proteomes" id="UP000605970">
    <property type="component" value="Unassembled WGS sequence"/>
</dbReference>
<protein>
    <submittedName>
        <fullName evidence="2">Uncharacterized protein</fullName>
    </submittedName>
</protein>
<organism evidence="2 3">
    <name type="scientific">Meloidogyne graminicola</name>
    <dbReference type="NCBI Taxonomy" id="189291"/>
    <lineage>
        <taxon>Eukaryota</taxon>
        <taxon>Metazoa</taxon>
        <taxon>Ecdysozoa</taxon>
        <taxon>Nematoda</taxon>
        <taxon>Chromadorea</taxon>
        <taxon>Rhabditida</taxon>
        <taxon>Tylenchina</taxon>
        <taxon>Tylenchomorpha</taxon>
        <taxon>Tylenchoidea</taxon>
        <taxon>Meloidogynidae</taxon>
        <taxon>Meloidogyninae</taxon>
        <taxon>Meloidogyne</taxon>
    </lineage>
</organism>
<evidence type="ECO:0000313" key="3">
    <source>
        <dbReference type="Proteomes" id="UP000605970"/>
    </source>
</evidence>
<evidence type="ECO:0000313" key="2">
    <source>
        <dbReference type="EMBL" id="KAF7632685.1"/>
    </source>
</evidence>
<gene>
    <name evidence="2" type="ORF">Mgra_00007907</name>
</gene>
<proteinExistence type="predicted"/>
<feature type="non-terminal residue" evidence="2">
    <location>
        <position position="57"/>
    </location>
</feature>
<sequence length="57" mass="6189">IESSNAGRKKGVPQRAPRGDIGDDKRHAQTDHGKDSDSYGNSNGGSYGNFYLNLNKH</sequence>
<comment type="caution">
    <text evidence="2">The sequence shown here is derived from an EMBL/GenBank/DDBJ whole genome shotgun (WGS) entry which is preliminary data.</text>
</comment>
<feature type="compositionally biased region" description="Basic and acidic residues" evidence="1">
    <location>
        <begin position="17"/>
        <end position="37"/>
    </location>
</feature>
<accession>A0A8S9ZHC0</accession>
<evidence type="ECO:0000256" key="1">
    <source>
        <dbReference type="SAM" id="MobiDB-lite"/>
    </source>
</evidence>
<dbReference type="EMBL" id="JABEBT010000096">
    <property type="protein sequence ID" value="KAF7632685.1"/>
    <property type="molecule type" value="Genomic_DNA"/>
</dbReference>
<keyword evidence="3" id="KW-1185">Reference proteome</keyword>
<name>A0A8S9ZHC0_9BILA</name>
<reference evidence="2" key="1">
    <citation type="journal article" date="2020" name="Ecol. Evol.">
        <title>Genome structure and content of the rice root-knot nematode (Meloidogyne graminicola).</title>
        <authorList>
            <person name="Phan N.T."/>
            <person name="Danchin E.G.J."/>
            <person name="Klopp C."/>
            <person name="Perfus-Barbeoch L."/>
            <person name="Kozlowski D.K."/>
            <person name="Koutsovoulos G.D."/>
            <person name="Lopez-Roques C."/>
            <person name="Bouchez O."/>
            <person name="Zahm M."/>
            <person name="Besnard G."/>
            <person name="Bellafiore S."/>
        </authorList>
    </citation>
    <scope>NUCLEOTIDE SEQUENCE</scope>
    <source>
        <strain evidence="2">VN-18</strain>
    </source>
</reference>
<dbReference type="AlphaFoldDB" id="A0A8S9ZHC0"/>